<dbReference type="EMBL" id="AAIYJF010000004">
    <property type="protein sequence ID" value="ECJ4376990.1"/>
    <property type="molecule type" value="Genomic_DNA"/>
</dbReference>
<dbReference type="AlphaFoldDB" id="A0A5Y3W1W0"/>
<gene>
    <name evidence="1" type="ORF">DLB95_06715</name>
</gene>
<reference evidence="1" key="1">
    <citation type="submission" date="2018-05" db="EMBL/GenBank/DDBJ databases">
        <authorList>
            <person name="Ashton P.M."/>
            <person name="Dallman T."/>
            <person name="Nair S."/>
            <person name="De Pinna E."/>
            <person name="Peters T."/>
            <person name="Grant K."/>
        </authorList>
    </citation>
    <scope>NUCLEOTIDE SEQUENCE [LARGE SCALE GENOMIC DNA]</scope>
    <source>
        <strain evidence="1">474878</strain>
    </source>
</reference>
<name>A0A5Y3W1W0_SALDZ</name>
<organism evidence="1">
    <name type="scientific">Salmonella diarizonae</name>
    <dbReference type="NCBI Taxonomy" id="59204"/>
    <lineage>
        <taxon>Bacteria</taxon>
        <taxon>Pseudomonadati</taxon>
        <taxon>Pseudomonadota</taxon>
        <taxon>Gammaproteobacteria</taxon>
        <taxon>Enterobacterales</taxon>
        <taxon>Enterobacteriaceae</taxon>
        <taxon>Salmonella</taxon>
    </lineage>
</organism>
<proteinExistence type="predicted"/>
<sequence length="73" mass="8197">MVLTVTSAQYRRPGELHIYNMSNGSVAEELPKFPGLSGLKCYNAAGSRIHKTAVINEMKAAIKRHKQKWRLAK</sequence>
<evidence type="ECO:0000313" key="1">
    <source>
        <dbReference type="EMBL" id="ECJ4376990.1"/>
    </source>
</evidence>
<comment type="caution">
    <text evidence="1">The sequence shown here is derived from an EMBL/GenBank/DDBJ whole genome shotgun (WGS) entry which is preliminary data.</text>
</comment>
<dbReference type="Proteomes" id="UP000839781">
    <property type="component" value="Unassembled WGS sequence"/>
</dbReference>
<accession>A0A5Y3W1W0</accession>
<protein>
    <submittedName>
        <fullName evidence="1">Uncharacterized protein</fullName>
    </submittedName>
</protein>